<sequence>MAQLNEMTKNDVTRSDAVSKLRITVLSASNLPRSSFIRGDSKAFVVLHVLDQTWRTKGAERSRSPRWDEEFDLQGDNSSALKIELRVIRRQTFFSRREQLVGVAEVQFEDLRRKQRQAYGQ</sequence>
<dbReference type="PROSITE" id="PS50004">
    <property type="entry name" value="C2"/>
    <property type="match status" value="1"/>
</dbReference>
<dbReference type="SMART" id="SM00239">
    <property type="entry name" value="C2"/>
    <property type="match status" value="1"/>
</dbReference>
<gene>
    <name evidence="2" type="ORF">BOTBODRAFT_443622</name>
</gene>
<dbReference type="Proteomes" id="UP000027195">
    <property type="component" value="Unassembled WGS sequence"/>
</dbReference>
<dbReference type="AlphaFoldDB" id="A0A067MY10"/>
<evidence type="ECO:0000259" key="1">
    <source>
        <dbReference type="PROSITE" id="PS50004"/>
    </source>
</evidence>
<dbReference type="EMBL" id="KL198019">
    <property type="protein sequence ID" value="KDQ19590.1"/>
    <property type="molecule type" value="Genomic_DNA"/>
</dbReference>
<dbReference type="Gene3D" id="2.60.40.150">
    <property type="entry name" value="C2 domain"/>
    <property type="match status" value="1"/>
</dbReference>
<protein>
    <recommendedName>
        <fullName evidence="1">C2 domain-containing protein</fullName>
    </recommendedName>
</protein>
<proteinExistence type="predicted"/>
<dbReference type="InterPro" id="IPR000008">
    <property type="entry name" value="C2_dom"/>
</dbReference>
<dbReference type="InParanoid" id="A0A067MY10"/>
<dbReference type="InterPro" id="IPR035892">
    <property type="entry name" value="C2_domain_sf"/>
</dbReference>
<reference evidence="3" key="1">
    <citation type="journal article" date="2014" name="Proc. Natl. Acad. Sci. U.S.A.">
        <title>Extensive sampling of basidiomycete genomes demonstrates inadequacy of the white-rot/brown-rot paradigm for wood decay fungi.</title>
        <authorList>
            <person name="Riley R."/>
            <person name="Salamov A.A."/>
            <person name="Brown D.W."/>
            <person name="Nagy L.G."/>
            <person name="Floudas D."/>
            <person name="Held B.W."/>
            <person name="Levasseur A."/>
            <person name="Lombard V."/>
            <person name="Morin E."/>
            <person name="Otillar R."/>
            <person name="Lindquist E.A."/>
            <person name="Sun H."/>
            <person name="LaButti K.M."/>
            <person name="Schmutz J."/>
            <person name="Jabbour D."/>
            <person name="Luo H."/>
            <person name="Baker S.E."/>
            <person name="Pisabarro A.G."/>
            <person name="Walton J.D."/>
            <person name="Blanchette R.A."/>
            <person name="Henrissat B."/>
            <person name="Martin F."/>
            <person name="Cullen D."/>
            <person name="Hibbett D.S."/>
            <person name="Grigoriev I.V."/>
        </authorList>
    </citation>
    <scope>NUCLEOTIDE SEQUENCE [LARGE SCALE GENOMIC DNA]</scope>
    <source>
        <strain evidence="3">FD-172 SS1</strain>
    </source>
</reference>
<evidence type="ECO:0000313" key="2">
    <source>
        <dbReference type="EMBL" id="KDQ19590.1"/>
    </source>
</evidence>
<dbReference type="CDD" id="cd00030">
    <property type="entry name" value="C2"/>
    <property type="match status" value="1"/>
</dbReference>
<name>A0A067MY10_BOTB1</name>
<feature type="domain" description="C2" evidence="1">
    <location>
        <begin position="1"/>
        <end position="121"/>
    </location>
</feature>
<evidence type="ECO:0000313" key="3">
    <source>
        <dbReference type="Proteomes" id="UP000027195"/>
    </source>
</evidence>
<keyword evidence="3" id="KW-1185">Reference proteome</keyword>
<dbReference type="Pfam" id="PF00168">
    <property type="entry name" value="C2"/>
    <property type="match status" value="1"/>
</dbReference>
<accession>A0A067MY10</accession>
<dbReference type="HOGENOM" id="CLU_2037669_0_0_1"/>
<organism evidence="2 3">
    <name type="scientific">Botryobasidium botryosum (strain FD-172 SS1)</name>
    <dbReference type="NCBI Taxonomy" id="930990"/>
    <lineage>
        <taxon>Eukaryota</taxon>
        <taxon>Fungi</taxon>
        <taxon>Dikarya</taxon>
        <taxon>Basidiomycota</taxon>
        <taxon>Agaricomycotina</taxon>
        <taxon>Agaricomycetes</taxon>
        <taxon>Cantharellales</taxon>
        <taxon>Botryobasidiaceae</taxon>
        <taxon>Botryobasidium</taxon>
    </lineage>
</organism>
<dbReference type="SUPFAM" id="SSF49562">
    <property type="entry name" value="C2 domain (Calcium/lipid-binding domain, CaLB)"/>
    <property type="match status" value="1"/>
</dbReference>